<dbReference type="Proteomes" id="UP001159363">
    <property type="component" value="Chromosome 5"/>
</dbReference>
<reference evidence="1 2" key="1">
    <citation type="submission" date="2023-02" db="EMBL/GenBank/DDBJ databases">
        <title>LHISI_Scaffold_Assembly.</title>
        <authorList>
            <person name="Stuart O.P."/>
            <person name="Cleave R."/>
            <person name="Magrath M.J.L."/>
            <person name="Mikheyev A.S."/>
        </authorList>
    </citation>
    <scope>NUCLEOTIDE SEQUENCE [LARGE SCALE GENOMIC DNA]</scope>
    <source>
        <strain evidence="1">Daus_M_001</strain>
        <tissue evidence="1">Leg muscle</tissue>
    </source>
</reference>
<accession>A0ABQ9HCZ2</accession>
<comment type="caution">
    <text evidence="1">The sequence shown here is derived from an EMBL/GenBank/DDBJ whole genome shotgun (WGS) entry which is preliminary data.</text>
</comment>
<organism evidence="1 2">
    <name type="scientific">Dryococelus australis</name>
    <dbReference type="NCBI Taxonomy" id="614101"/>
    <lineage>
        <taxon>Eukaryota</taxon>
        <taxon>Metazoa</taxon>
        <taxon>Ecdysozoa</taxon>
        <taxon>Arthropoda</taxon>
        <taxon>Hexapoda</taxon>
        <taxon>Insecta</taxon>
        <taxon>Pterygota</taxon>
        <taxon>Neoptera</taxon>
        <taxon>Polyneoptera</taxon>
        <taxon>Phasmatodea</taxon>
        <taxon>Verophasmatodea</taxon>
        <taxon>Anareolatae</taxon>
        <taxon>Phasmatidae</taxon>
        <taxon>Eurycanthinae</taxon>
        <taxon>Dryococelus</taxon>
    </lineage>
</organism>
<proteinExistence type="predicted"/>
<name>A0ABQ9HCZ2_9NEOP</name>
<gene>
    <name evidence="1" type="ORF">PR048_018617</name>
</gene>
<protein>
    <submittedName>
        <fullName evidence="1">Uncharacterized protein</fullName>
    </submittedName>
</protein>
<evidence type="ECO:0000313" key="2">
    <source>
        <dbReference type="Proteomes" id="UP001159363"/>
    </source>
</evidence>
<keyword evidence="2" id="KW-1185">Reference proteome</keyword>
<sequence>MSMLYSKQDRYGFCPSMLHDYLVFLVDILLRHPKWPPPGVIDLLDILPVHLVCPNTDLILLPDAATAADLEWGERDSGQTLFDGVKAAAERGVHQVYLLLEDDNDRGGYLQRPVHSILRGGQPPAHQPAAALHSATTQAHPLALCDDARECSLAVSIHQGATVAERLDCSLPPRLTGLDPGLVHPGFSQVGIVPDDAAVWRASPHFTLTGSQDRDLPLNLATEETRKCNISCATLARATTAAATLFCSIASARSQPARYKVRGNRALTGSENDSDACLKASPLWSAVEKLHITNMRVHLYNDLESGAYVRQLLEIAEGCLETDARGMIVFTNNFCNVVSSEDELIANVVPSSQLNINDQKL</sequence>
<evidence type="ECO:0000313" key="1">
    <source>
        <dbReference type="EMBL" id="KAJ8882129.1"/>
    </source>
</evidence>
<dbReference type="EMBL" id="JARBHB010000006">
    <property type="protein sequence ID" value="KAJ8882129.1"/>
    <property type="molecule type" value="Genomic_DNA"/>
</dbReference>